<keyword evidence="4" id="KW-1185">Reference proteome</keyword>
<comment type="caution">
    <text evidence="3">The sequence shown here is derived from an EMBL/GenBank/DDBJ whole genome shotgun (WGS) entry which is preliminary data.</text>
</comment>
<evidence type="ECO:0000256" key="2">
    <source>
        <dbReference type="SAM" id="MobiDB-lite"/>
    </source>
</evidence>
<evidence type="ECO:0000313" key="3">
    <source>
        <dbReference type="EMBL" id="KAG5188419.1"/>
    </source>
</evidence>
<reference evidence="3" key="1">
    <citation type="submission" date="2021-02" db="EMBL/GenBank/DDBJ databases">
        <title>First Annotated Genome of the Yellow-green Alga Tribonema minus.</title>
        <authorList>
            <person name="Mahan K.M."/>
        </authorList>
    </citation>
    <scope>NUCLEOTIDE SEQUENCE</scope>
    <source>
        <strain evidence="3">UTEX B ZZ1240</strain>
    </source>
</reference>
<feature type="compositionally biased region" description="Low complexity" evidence="2">
    <location>
        <begin position="288"/>
        <end position="298"/>
    </location>
</feature>
<dbReference type="AlphaFoldDB" id="A0A835ZDN6"/>
<feature type="region of interest" description="Disordered" evidence="2">
    <location>
        <begin position="207"/>
        <end position="261"/>
    </location>
</feature>
<dbReference type="Proteomes" id="UP000664859">
    <property type="component" value="Unassembled WGS sequence"/>
</dbReference>
<protein>
    <submittedName>
        <fullName evidence="3">Uncharacterized protein</fullName>
    </submittedName>
</protein>
<feature type="region of interest" description="Disordered" evidence="2">
    <location>
        <begin position="278"/>
        <end position="311"/>
    </location>
</feature>
<gene>
    <name evidence="3" type="ORF">JKP88DRAFT_304708</name>
</gene>
<keyword evidence="1" id="KW-0175">Coiled coil</keyword>
<sequence length="374" mass="40226">MADTRDSELSSSSSHENPGPLQGSHTFTACSHEAAEDSQNDQPSLHLCSALEENRQLRITIQQLKDDHRVAVEEQYRRLRELEEENSQQRVVIENQRRALQAEQQQWWWHRLVARDQHSSQQQATTMEVEPQQLDGAQTVRGSEVNAQQRTGIPDEGIAGAGQSSCASLAEDQELQPPTKPGSGVGGGDAHAAAVDEAALEALTAHDAGGNDDHVGDECSDQSSGVDLGIDRVSRGLVKDTCNEREADNDGNARKNNSSYSPSSAFFSCLDSEDSEHVEVTCDESSDADGGSDASSDAWDPDDNNNGRPARKRARITSLANGTARQCAPTASGSWSWHGSSNTKNACKLNSLSGVPLRKGCAVLTKVRQAGLKA</sequence>
<proteinExistence type="predicted"/>
<organism evidence="3 4">
    <name type="scientific">Tribonema minus</name>
    <dbReference type="NCBI Taxonomy" id="303371"/>
    <lineage>
        <taxon>Eukaryota</taxon>
        <taxon>Sar</taxon>
        <taxon>Stramenopiles</taxon>
        <taxon>Ochrophyta</taxon>
        <taxon>PX clade</taxon>
        <taxon>Xanthophyceae</taxon>
        <taxon>Tribonematales</taxon>
        <taxon>Tribonemataceae</taxon>
        <taxon>Tribonema</taxon>
    </lineage>
</organism>
<dbReference type="PROSITE" id="PS51257">
    <property type="entry name" value="PROKAR_LIPOPROTEIN"/>
    <property type="match status" value="1"/>
</dbReference>
<evidence type="ECO:0000256" key="1">
    <source>
        <dbReference type="SAM" id="Coils"/>
    </source>
</evidence>
<dbReference type="EMBL" id="JAFCMP010000069">
    <property type="protein sequence ID" value="KAG5188419.1"/>
    <property type="molecule type" value="Genomic_DNA"/>
</dbReference>
<feature type="coiled-coil region" evidence="1">
    <location>
        <begin position="54"/>
        <end position="99"/>
    </location>
</feature>
<feature type="compositionally biased region" description="Basic and acidic residues" evidence="2">
    <location>
        <begin position="229"/>
        <end position="253"/>
    </location>
</feature>
<accession>A0A835ZDN6</accession>
<feature type="region of interest" description="Disordered" evidence="2">
    <location>
        <begin position="171"/>
        <end position="191"/>
    </location>
</feature>
<evidence type="ECO:0000313" key="4">
    <source>
        <dbReference type="Proteomes" id="UP000664859"/>
    </source>
</evidence>
<feature type="region of interest" description="Disordered" evidence="2">
    <location>
        <begin position="1"/>
        <end position="46"/>
    </location>
</feature>
<name>A0A835ZDN6_9STRA</name>